<dbReference type="GO" id="GO:0005524">
    <property type="term" value="F:ATP binding"/>
    <property type="evidence" value="ECO:0007669"/>
    <property type="project" value="UniProtKB-KW"/>
</dbReference>
<proteinExistence type="predicted"/>
<protein>
    <submittedName>
        <fullName evidence="5">Septum site-determining protein MinD</fullName>
    </submittedName>
</protein>
<evidence type="ECO:0000313" key="6">
    <source>
        <dbReference type="Proteomes" id="UP000199309"/>
    </source>
</evidence>
<dbReference type="InterPro" id="IPR027417">
    <property type="entry name" value="P-loop_NTPase"/>
</dbReference>
<keyword evidence="1" id="KW-0547">Nucleotide-binding</keyword>
<reference evidence="5 6" key="1">
    <citation type="submission" date="2016-10" db="EMBL/GenBank/DDBJ databases">
        <authorList>
            <person name="de Groot N.N."/>
        </authorList>
    </citation>
    <scope>NUCLEOTIDE SEQUENCE [LARGE SCALE GENOMIC DNA]</scope>
    <source>
        <strain evidence="5 6">DSM 16981</strain>
    </source>
</reference>
<dbReference type="InterPro" id="IPR050625">
    <property type="entry name" value="ParA/MinD_ATPase"/>
</dbReference>
<dbReference type="PANTHER" id="PTHR43384:SF6">
    <property type="entry name" value="SEPTUM SITE-DETERMINING PROTEIN MIND HOMOLOG, CHLOROPLASTIC"/>
    <property type="match status" value="1"/>
</dbReference>
<name>A0A1G9RYZ0_9FIRM</name>
<feature type="region of interest" description="Disordered" evidence="3">
    <location>
        <begin position="276"/>
        <end position="305"/>
    </location>
</feature>
<keyword evidence="6" id="KW-1185">Reference proteome</keyword>
<dbReference type="Gene3D" id="3.40.50.300">
    <property type="entry name" value="P-loop containing nucleotide triphosphate hydrolases"/>
    <property type="match status" value="1"/>
</dbReference>
<accession>A0A1G9RYZ0</accession>
<evidence type="ECO:0000256" key="3">
    <source>
        <dbReference type="SAM" id="MobiDB-lite"/>
    </source>
</evidence>
<evidence type="ECO:0000313" key="5">
    <source>
        <dbReference type="EMBL" id="SDM28443.1"/>
    </source>
</evidence>
<sequence length="305" mass="34282">MSTIISIASGKGGVGKTLVTSTLAISLQRHGYSVLAVDADMGLRNLDLMFGVQDEILYDAVDIIKQRCMPNNAILAISPGLDFLAASQKHTWEKIDASSYQYVLEDLAEQYDYVLLDCPPGRGQAYKKAVAIADYIFFVVEPTWTSMRDTSRVMQFCDKHKKFNYAILLNNFYQPSDTFVSVRTMLNMLDPEHLAGILPHSDVIQGAAQQGALLSVPESEPFFTSLHYTLDYIKKGTELPISELEALLPKAPDALLPQEGRDTPEEVTMVEEELELTKQNAEKKPAGLSLRQRRQESLSWRRYRR</sequence>
<dbReference type="EMBL" id="FNHQ01000004">
    <property type="protein sequence ID" value="SDM28443.1"/>
    <property type="molecule type" value="Genomic_DNA"/>
</dbReference>
<dbReference type="Pfam" id="PF13614">
    <property type="entry name" value="AAA_31"/>
    <property type="match status" value="1"/>
</dbReference>
<keyword evidence="2" id="KW-0067">ATP-binding</keyword>
<dbReference type="GO" id="GO:0051782">
    <property type="term" value="P:negative regulation of cell division"/>
    <property type="evidence" value="ECO:0007669"/>
    <property type="project" value="TreeGrafter"/>
</dbReference>
<evidence type="ECO:0000259" key="4">
    <source>
        <dbReference type="Pfam" id="PF13614"/>
    </source>
</evidence>
<gene>
    <name evidence="5" type="ORF">SAMN05660299_00577</name>
</gene>
<dbReference type="GO" id="GO:0009898">
    <property type="term" value="C:cytoplasmic side of plasma membrane"/>
    <property type="evidence" value="ECO:0007669"/>
    <property type="project" value="TreeGrafter"/>
</dbReference>
<evidence type="ECO:0000256" key="1">
    <source>
        <dbReference type="ARBA" id="ARBA00022741"/>
    </source>
</evidence>
<dbReference type="Proteomes" id="UP000199309">
    <property type="component" value="Unassembled WGS sequence"/>
</dbReference>
<dbReference type="GO" id="GO:0005829">
    <property type="term" value="C:cytosol"/>
    <property type="evidence" value="ECO:0007669"/>
    <property type="project" value="TreeGrafter"/>
</dbReference>
<feature type="domain" description="AAA" evidence="4">
    <location>
        <begin position="3"/>
        <end position="162"/>
    </location>
</feature>
<dbReference type="STRING" id="349095.SAMN05660299_00577"/>
<dbReference type="InterPro" id="IPR025669">
    <property type="entry name" value="AAA_dom"/>
</dbReference>
<dbReference type="RefSeq" id="WP_091647995.1">
    <property type="nucleotide sequence ID" value="NZ_FNHQ01000004.1"/>
</dbReference>
<dbReference type="GO" id="GO:0016887">
    <property type="term" value="F:ATP hydrolysis activity"/>
    <property type="evidence" value="ECO:0007669"/>
    <property type="project" value="TreeGrafter"/>
</dbReference>
<dbReference type="AlphaFoldDB" id="A0A1G9RYZ0"/>
<organism evidence="5 6">
    <name type="scientific">Megasphaera paucivorans</name>
    <dbReference type="NCBI Taxonomy" id="349095"/>
    <lineage>
        <taxon>Bacteria</taxon>
        <taxon>Bacillati</taxon>
        <taxon>Bacillota</taxon>
        <taxon>Negativicutes</taxon>
        <taxon>Veillonellales</taxon>
        <taxon>Veillonellaceae</taxon>
        <taxon>Megasphaera</taxon>
    </lineage>
</organism>
<dbReference type="SUPFAM" id="SSF52540">
    <property type="entry name" value="P-loop containing nucleoside triphosphate hydrolases"/>
    <property type="match status" value="1"/>
</dbReference>
<dbReference type="OrthoDB" id="9773088at2"/>
<evidence type="ECO:0000256" key="2">
    <source>
        <dbReference type="ARBA" id="ARBA00022840"/>
    </source>
</evidence>
<dbReference type="PANTHER" id="PTHR43384">
    <property type="entry name" value="SEPTUM SITE-DETERMINING PROTEIN MIND HOMOLOG, CHLOROPLASTIC-RELATED"/>
    <property type="match status" value="1"/>
</dbReference>